<dbReference type="PANTHER" id="PTHR47489:SF2">
    <property type="entry name" value="GCN5-RELATED N-ACETYLTRANSFERASE 5, CHLOROPLASTIC"/>
    <property type="match status" value="1"/>
</dbReference>
<protein>
    <recommendedName>
        <fullName evidence="2">N-acetyltransferase domain-containing protein</fullName>
    </recommendedName>
</protein>
<dbReference type="GO" id="GO:0016747">
    <property type="term" value="F:acyltransferase activity, transferring groups other than amino-acyl groups"/>
    <property type="evidence" value="ECO:0007669"/>
    <property type="project" value="InterPro"/>
</dbReference>
<dbReference type="Pfam" id="PF00583">
    <property type="entry name" value="Acetyltransf_1"/>
    <property type="match status" value="1"/>
</dbReference>
<dbReference type="Gene3D" id="3.40.630.30">
    <property type="match status" value="1"/>
</dbReference>
<feature type="domain" description="N-acetyltransferase" evidence="2">
    <location>
        <begin position="212"/>
        <end position="375"/>
    </location>
</feature>
<evidence type="ECO:0000259" key="2">
    <source>
        <dbReference type="PROSITE" id="PS51186"/>
    </source>
</evidence>
<evidence type="ECO:0000313" key="3">
    <source>
        <dbReference type="EMBL" id="CAD9208434.1"/>
    </source>
</evidence>
<dbReference type="PANTHER" id="PTHR47489">
    <property type="entry name" value="ACYL-COA N-ACYLTRANSFERASES (NAT) SUPERFAMILY PROTEIN"/>
    <property type="match status" value="1"/>
</dbReference>
<dbReference type="CDD" id="cd04301">
    <property type="entry name" value="NAT_SF"/>
    <property type="match status" value="1"/>
</dbReference>
<sequence>MSSVALQPPPFHRQYSSGRARHRQRIHATADHSPHRGLSACVVYGPPLYAETPTRRRVTTLHPSRPCPTSKRFPQLRQRTTSSLESVPSEHSGRRVGVEAGQLAEECEKELVEIPTGSGETQVEAKVAADLPGPGDGELQEVLSTRERLLGHVVAQEGAHEGCTMKIMALRAEWLDGTKEILTGAFSDAMGYLPAYKTLLSKQIDSYLQQHMKLPPLAIVLVAVLESESNDGACEVAPGIRDTLDPALTVDAPGESLAQDGGVSAAVVSSLVGTLELSFRPATRSRYLTLNPPKRCAYLCNMAIDSNFRRQGYGTKLLHAGELFAKMAGEEQIFLHVRLCDPEAQALYLNNGFEIVKTDNWFAPVLGVDRRHPMKKDLL</sequence>
<dbReference type="InterPro" id="IPR016181">
    <property type="entry name" value="Acyl_CoA_acyltransferase"/>
</dbReference>
<feature type="region of interest" description="Disordered" evidence="1">
    <location>
        <begin position="1"/>
        <end position="36"/>
    </location>
</feature>
<dbReference type="SUPFAM" id="SSF55729">
    <property type="entry name" value="Acyl-CoA N-acyltransferases (Nat)"/>
    <property type="match status" value="1"/>
</dbReference>
<dbReference type="PROSITE" id="PS51186">
    <property type="entry name" value="GNAT"/>
    <property type="match status" value="1"/>
</dbReference>
<reference evidence="3" key="1">
    <citation type="submission" date="2021-01" db="EMBL/GenBank/DDBJ databases">
        <authorList>
            <person name="Corre E."/>
            <person name="Pelletier E."/>
            <person name="Niang G."/>
            <person name="Scheremetjew M."/>
            <person name="Finn R."/>
            <person name="Kale V."/>
            <person name="Holt S."/>
            <person name="Cochrane G."/>
            <person name="Meng A."/>
            <person name="Brown T."/>
            <person name="Cohen L."/>
        </authorList>
    </citation>
    <scope>NUCLEOTIDE SEQUENCE</scope>
    <source>
        <strain evidence="3">PLY429</strain>
    </source>
</reference>
<accession>A0A7S1SUF7</accession>
<feature type="region of interest" description="Disordered" evidence="1">
    <location>
        <begin position="56"/>
        <end position="96"/>
    </location>
</feature>
<gene>
    <name evidence="3" type="ORF">TCHU04912_LOCUS10671</name>
</gene>
<name>A0A7S1SUF7_9CHLO</name>
<organism evidence="3">
    <name type="scientific">Tetraselmis chuii</name>
    <dbReference type="NCBI Taxonomy" id="63592"/>
    <lineage>
        <taxon>Eukaryota</taxon>
        <taxon>Viridiplantae</taxon>
        <taxon>Chlorophyta</taxon>
        <taxon>core chlorophytes</taxon>
        <taxon>Chlorodendrophyceae</taxon>
        <taxon>Chlorodendrales</taxon>
        <taxon>Chlorodendraceae</taxon>
        <taxon>Tetraselmis</taxon>
    </lineage>
</organism>
<dbReference type="EMBL" id="HBGG01020576">
    <property type="protein sequence ID" value="CAD9208434.1"/>
    <property type="molecule type" value="Transcribed_RNA"/>
</dbReference>
<dbReference type="AlphaFoldDB" id="A0A7S1SUF7"/>
<proteinExistence type="predicted"/>
<feature type="compositionally biased region" description="Polar residues" evidence="1">
    <location>
        <begin position="77"/>
        <end position="86"/>
    </location>
</feature>
<dbReference type="InterPro" id="IPR000182">
    <property type="entry name" value="GNAT_dom"/>
</dbReference>
<evidence type="ECO:0000256" key="1">
    <source>
        <dbReference type="SAM" id="MobiDB-lite"/>
    </source>
</evidence>